<dbReference type="UniPathway" id="UPA00140">
    <property type="reaction ID" value="UER00205"/>
</dbReference>
<accession>A0A1L9NSN4</accession>
<dbReference type="CDD" id="cd00517">
    <property type="entry name" value="ATPS"/>
    <property type="match status" value="1"/>
</dbReference>
<evidence type="ECO:0000256" key="8">
    <source>
        <dbReference type="HAMAP-Rule" id="MF_00065"/>
    </source>
</evidence>
<reference evidence="12 13" key="1">
    <citation type="submission" date="2016-10" db="EMBL/GenBank/DDBJ databases">
        <title>Genome sequence of Planktotalea frisia SH6-1.</title>
        <authorList>
            <person name="Poehlein A."/>
            <person name="Bakenhus I."/>
            <person name="Voget S."/>
            <person name="Brinkhoff T."/>
            <person name="Simon M."/>
        </authorList>
    </citation>
    <scope>NUCLEOTIDE SEQUENCE [LARGE SCALE GENOMIC DNA]</scope>
    <source>
        <strain evidence="12 13">SH6-1</strain>
    </source>
</reference>
<dbReference type="SUPFAM" id="SSF52374">
    <property type="entry name" value="Nucleotidylyl transferase"/>
    <property type="match status" value="1"/>
</dbReference>
<dbReference type="PANTHER" id="PTHR42700">
    <property type="entry name" value="SULFATE ADENYLYLTRANSFERASE"/>
    <property type="match status" value="1"/>
</dbReference>
<dbReference type="EC" id="2.7.1.25" evidence="8"/>
<dbReference type="Pfam" id="PF14306">
    <property type="entry name" value="PUA_2"/>
    <property type="match status" value="1"/>
</dbReference>
<dbReference type="NCBIfam" id="NF004040">
    <property type="entry name" value="PRK05537.1"/>
    <property type="match status" value="1"/>
</dbReference>
<dbReference type="InterPro" id="IPR015947">
    <property type="entry name" value="PUA-like_sf"/>
</dbReference>
<dbReference type="GO" id="GO:0070814">
    <property type="term" value="P:hydrogen sulfide biosynthetic process"/>
    <property type="evidence" value="ECO:0007669"/>
    <property type="project" value="UniProtKB-UniRule"/>
</dbReference>
<dbReference type="InterPro" id="IPR025980">
    <property type="entry name" value="ATP-Sase_PUA-like_dom"/>
</dbReference>
<evidence type="ECO:0000259" key="9">
    <source>
        <dbReference type="Pfam" id="PF01583"/>
    </source>
</evidence>
<dbReference type="GO" id="GO:0004781">
    <property type="term" value="F:sulfate adenylyltransferase (ATP) activity"/>
    <property type="evidence" value="ECO:0007669"/>
    <property type="project" value="UniProtKB-EC"/>
</dbReference>
<comment type="similarity">
    <text evidence="8">Belongs to the APS kinase family.</text>
</comment>
<organism evidence="12 13">
    <name type="scientific">Planktotalea frisia</name>
    <dbReference type="NCBI Taxonomy" id="696762"/>
    <lineage>
        <taxon>Bacteria</taxon>
        <taxon>Pseudomonadati</taxon>
        <taxon>Pseudomonadota</taxon>
        <taxon>Alphaproteobacteria</taxon>
        <taxon>Rhodobacterales</taxon>
        <taxon>Paracoccaceae</taxon>
        <taxon>Planktotalea</taxon>
    </lineage>
</organism>
<comment type="caution">
    <text evidence="8">Lacks conserved residue(s) required for the propagation of feature annotation.</text>
</comment>
<protein>
    <recommendedName>
        <fullName evidence="8">Adenylyl-sulfate kinase</fullName>
        <ecNumber evidence="8">2.7.1.25</ecNumber>
    </recommendedName>
    <alternativeName>
        <fullName evidence="8">APS kinase</fullName>
    </alternativeName>
    <alternativeName>
        <fullName evidence="8">ATP adenosine-5'-phosphosulfate 3'-phosphotransferase</fullName>
    </alternativeName>
    <alternativeName>
        <fullName evidence="8">Adenosine-5'-phosphosulfate kinase</fullName>
    </alternativeName>
</protein>
<dbReference type="SUPFAM" id="SSF88697">
    <property type="entry name" value="PUA domain-like"/>
    <property type="match status" value="1"/>
</dbReference>
<keyword evidence="5 8" id="KW-0547">Nucleotide-binding</keyword>
<dbReference type="GO" id="GO:0005524">
    <property type="term" value="F:ATP binding"/>
    <property type="evidence" value="ECO:0007669"/>
    <property type="project" value="UniProtKB-UniRule"/>
</dbReference>
<dbReference type="InterPro" id="IPR002891">
    <property type="entry name" value="APS"/>
</dbReference>
<dbReference type="InterPro" id="IPR050512">
    <property type="entry name" value="Sulf_AdTrans/APS_kinase"/>
</dbReference>
<feature type="domain" description="Sulphate adenylyltransferase catalytic" evidence="10">
    <location>
        <begin position="292"/>
        <end position="506"/>
    </location>
</feature>
<dbReference type="NCBIfam" id="NF003013">
    <property type="entry name" value="PRK03846.1"/>
    <property type="match status" value="1"/>
</dbReference>
<keyword evidence="13" id="KW-1185">Reference proteome</keyword>
<dbReference type="RefSeq" id="WP_072632028.1">
    <property type="nucleotide sequence ID" value="NZ_MLCB01000191.1"/>
</dbReference>
<evidence type="ECO:0000256" key="7">
    <source>
        <dbReference type="ARBA" id="ARBA00049370"/>
    </source>
</evidence>
<dbReference type="FunFam" id="3.40.50.300:FF:000802">
    <property type="entry name" value="Sulfate adenylyltransferase"/>
    <property type="match status" value="1"/>
</dbReference>
<feature type="binding site" evidence="8">
    <location>
        <begin position="522"/>
        <end position="529"/>
    </location>
    <ligand>
        <name>ATP</name>
        <dbReference type="ChEBI" id="CHEBI:30616"/>
    </ligand>
</feature>
<keyword evidence="4" id="KW-0548">Nucleotidyltransferase</keyword>
<dbReference type="Gene3D" id="3.10.400.10">
    <property type="entry name" value="Sulfate adenylyltransferase"/>
    <property type="match status" value="1"/>
</dbReference>
<evidence type="ECO:0000256" key="1">
    <source>
        <dbReference type="ARBA" id="ARBA00001823"/>
    </source>
</evidence>
<dbReference type="PANTHER" id="PTHR42700:SF1">
    <property type="entry name" value="SULFATE ADENYLYLTRANSFERASE"/>
    <property type="match status" value="1"/>
</dbReference>
<dbReference type="InterPro" id="IPR002650">
    <property type="entry name" value="Sulphate_adenylyltransferase"/>
</dbReference>
<feature type="domain" description="APS kinase" evidence="9">
    <location>
        <begin position="514"/>
        <end position="665"/>
    </location>
</feature>
<evidence type="ECO:0000256" key="2">
    <source>
        <dbReference type="ARBA" id="ARBA00004806"/>
    </source>
</evidence>
<evidence type="ECO:0000256" key="4">
    <source>
        <dbReference type="ARBA" id="ARBA00022695"/>
    </source>
</evidence>
<keyword evidence="6 8" id="KW-0067">ATP-binding</keyword>
<evidence type="ECO:0000259" key="10">
    <source>
        <dbReference type="Pfam" id="PF01747"/>
    </source>
</evidence>
<dbReference type="Gene3D" id="3.40.50.620">
    <property type="entry name" value="HUPs"/>
    <property type="match status" value="1"/>
</dbReference>
<dbReference type="AlphaFoldDB" id="A0A1L9NSN4"/>
<dbReference type="GO" id="GO:0005737">
    <property type="term" value="C:cytoplasm"/>
    <property type="evidence" value="ECO:0007669"/>
    <property type="project" value="TreeGrafter"/>
</dbReference>
<dbReference type="InterPro" id="IPR059117">
    <property type="entry name" value="APS_kinase_dom"/>
</dbReference>
<evidence type="ECO:0000256" key="5">
    <source>
        <dbReference type="ARBA" id="ARBA00022741"/>
    </source>
</evidence>
<dbReference type="SUPFAM" id="SSF52540">
    <property type="entry name" value="P-loop containing nucleoside triphosphate hydrolases"/>
    <property type="match status" value="1"/>
</dbReference>
<name>A0A1L9NSN4_9RHOB</name>
<keyword evidence="8 12" id="KW-0418">Kinase</keyword>
<dbReference type="HAMAP" id="MF_00065">
    <property type="entry name" value="Adenylyl_sulf_kinase"/>
    <property type="match status" value="1"/>
</dbReference>
<comment type="caution">
    <text evidence="12">The sequence shown here is derived from an EMBL/GenBank/DDBJ whole genome shotgun (WGS) entry which is preliminary data.</text>
</comment>
<dbReference type="InterPro" id="IPR024951">
    <property type="entry name" value="Sulfurylase_cat_dom"/>
</dbReference>
<dbReference type="InterPro" id="IPR027417">
    <property type="entry name" value="P-loop_NTPase"/>
</dbReference>
<evidence type="ECO:0000256" key="6">
    <source>
        <dbReference type="ARBA" id="ARBA00022840"/>
    </source>
</evidence>
<proteinExistence type="inferred from homology"/>
<sequence length="692" mass="77635">MHHADIKTLPQEEDQLFRLLRQLDLMPDGSQRAMATALNISLGRLNTLLRGATDAGFVRLSERNSTDKRQRVAYTLTLRGAAEKLRLTDHFLTRKFAEYDALHAELTGTTSGLTPFKHRTKLMQNNLAPIPELYVSYDSAQKMKMEAADLTSHDLSPRQICDLELLMNGGFNPLKGFLGEEDYNGVVENMRLADGSLWPMPITLDVTEDFAGSIELGQDIALRDQEGVILATMTVTDRWEPNKANEADKVFGADDDAHPAVNYLHNQAGKIYLGGPVTGIQQPMHYDFRGRRDTPNELRAYFRKMGWRKVVAFQTRNPLHRAHQELTFRAAKEAQANLLIHPVVGLTKPGDVDHFTRVRCYEAVLDKYPQSTTTMSLLNLAMRMAGPREAVWHGLIRANHGCTHFIVGRDHAGPGNNSKGEDFYGPYDAQDLYRANQSEIGCEMVDFKHMVWVAERAQYEAIDEIKDKDDVTILNISGTELRRRLAEGLEIPEWFSFPEVVKELRRTKPPRSKQGFTVFFTGFSGSGKSTIANALMVKLMEMGGRPVTLLDGDIVRKNLSSELGFSKEHRDLNIRRIGYVASEITKNGGIAICAPIAPYATTRRAVREDVEAFGAFVEIHVATSIEECEKRDRKGLYKLAREGKIKEFTGISDPYDVPTNPELSVETENVDVDNCAHQVLLKLESMGLIAAE</sequence>
<dbReference type="EMBL" id="MLCB01000191">
    <property type="protein sequence ID" value="OJI92241.1"/>
    <property type="molecule type" value="Genomic_DNA"/>
</dbReference>
<evidence type="ECO:0000313" key="13">
    <source>
        <dbReference type="Proteomes" id="UP000184514"/>
    </source>
</evidence>
<evidence type="ECO:0000259" key="11">
    <source>
        <dbReference type="Pfam" id="PF14306"/>
    </source>
</evidence>
<dbReference type="GO" id="GO:0019379">
    <property type="term" value="P:sulfate assimilation, phosphoadenylyl sulfate reduction by phosphoadenylyl-sulfate reductase (thioredoxin)"/>
    <property type="evidence" value="ECO:0007669"/>
    <property type="project" value="TreeGrafter"/>
</dbReference>
<comment type="catalytic activity">
    <reaction evidence="1 8">
        <text>adenosine 5'-phosphosulfate + ATP = 3'-phosphoadenylyl sulfate + ADP + H(+)</text>
        <dbReference type="Rhea" id="RHEA:24152"/>
        <dbReference type="ChEBI" id="CHEBI:15378"/>
        <dbReference type="ChEBI" id="CHEBI:30616"/>
        <dbReference type="ChEBI" id="CHEBI:58243"/>
        <dbReference type="ChEBI" id="CHEBI:58339"/>
        <dbReference type="ChEBI" id="CHEBI:456216"/>
        <dbReference type="EC" id="2.7.1.25"/>
    </reaction>
</comment>
<dbReference type="NCBIfam" id="TIGR00455">
    <property type="entry name" value="apsK"/>
    <property type="match status" value="1"/>
</dbReference>
<dbReference type="InterPro" id="IPR014729">
    <property type="entry name" value="Rossmann-like_a/b/a_fold"/>
</dbReference>
<comment type="catalytic activity">
    <reaction evidence="7">
        <text>sulfate + ATP + H(+) = adenosine 5'-phosphosulfate + diphosphate</text>
        <dbReference type="Rhea" id="RHEA:18133"/>
        <dbReference type="ChEBI" id="CHEBI:15378"/>
        <dbReference type="ChEBI" id="CHEBI:16189"/>
        <dbReference type="ChEBI" id="CHEBI:30616"/>
        <dbReference type="ChEBI" id="CHEBI:33019"/>
        <dbReference type="ChEBI" id="CHEBI:58243"/>
        <dbReference type="EC" id="2.7.7.4"/>
    </reaction>
</comment>
<keyword evidence="3 8" id="KW-0808">Transferase</keyword>
<keyword evidence="8" id="KW-0597">Phosphoprotein</keyword>
<comment type="function">
    <text evidence="8">Catalyzes the synthesis of activated sulfate.</text>
</comment>
<evidence type="ECO:0000313" key="12">
    <source>
        <dbReference type="EMBL" id="OJI92241.1"/>
    </source>
</evidence>
<dbReference type="Pfam" id="PF01583">
    <property type="entry name" value="APS_kinase"/>
    <property type="match status" value="1"/>
</dbReference>
<dbReference type="Gene3D" id="3.40.50.300">
    <property type="entry name" value="P-loop containing nucleotide triphosphate hydrolases"/>
    <property type="match status" value="1"/>
</dbReference>
<dbReference type="NCBIfam" id="TIGR00339">
    <property type="entry name" value="sopT"/>
    <property type="match status" value="1"/>
</dbReference>
<feature type="domain" description="ATP-sulfurylase PUA-like" evidence="11">
    <location>
        <begin position="131"/>
        <end position="281"/>
    </location>
</feature>
<dbReference type="Proteomes" id="UP000184514">
    <property type="component" value="Unassembled WGS sequence"/>
</dbReference>
<comment type="pathway">
    <text evidence="2 8">Sulfur metabolism; hydrogen sulfide biosynthesis; sulfite from sulfate: step 2/3.</text>
</comment>
<dbReference type="GO" id="GO:0004020">
    <property type="term" value="F:adenylylsulfate kinase activity"/>
    <property type="evidence" value="ECO:0007669"/>
    <property type="project" value="UniProtKB-UniRule"/>
</dbReference>
<dbReference type="OrthoDB" id="9804504at2"/>
<dbReference type="Pfam" id="PF01747">
    <property type="entry name" value="ATP-sulfurylase"/>
    <property type="match status" value="1"/>
</dbReference>
<dbReference type="STRING" id="696762.PFRI_35280"/>
<gene>
    <name evidence="12" type="primary">sat</name>
    <name evidence="8 12" type="synonym">cysC</name>
    <name evidence="12" type="ORF">PFRI_35280</name>
</gene>
<dbReference type="FunFam" id="3.40.50.620:FF:000052">
    <property type="entry name" value="Sulfate adenylyltransferase"/>
    <property type="match status" value="1"/>
</dbReference>
<dbReference type="GO" id="GO:0010134">
    <property type="term" value="P:sulfate assimilation via adenylyl sulfate reduction"/>
    <property type="evidence" value="ECO:0007669"/>
    <property type="project" value="TreeGrafter"/>
</dbReference>
<evidence type="ECO:0000256" key="3">
    <source>
        <dbReference type="ARBA" id="ARBA00022679"/>
    </source>
</evidence>
<dbReference type="CDD" id="cd02027">
    <property type="entry name" value="APSK"/>
    <property type="match status" value="1"/>
</dbReference>